<dbReference type="Pfam" id="PF13561">
    <property type="entry name" value="adh_short_C2"/>
    <property type="match status" value="1"/>
</dbReference>
<sequence length="237" mass="25198">MGDFEGSRVLVTGGTQGIGRAIAEAFCRNGAYVVVTGTRAQSSDYDIDLSAFHYFQLDMRDRAQRAEIAEKVGALDVLINNAGGDQPNEFDLDNFEASIEVNLTAVMHLCTLFRPVLAQASGSILNIGSVASFLALAHVPGYTAGKSGVLGLTRALADRWAPEGIRVNMLAPGLIDTRATNFMRVDAGHEKRLLGSVPMRRWGQPDEIAGAALFLSSPSASYITGAALPIDGGLMIR</sequence>
<dbReference type="GO" id="GO:0016616">
    <property type="term" value="F:oxidoreductase activity, acting on the CH-OH group of donors, NAD or NADP as acceptor"/>
    <property type="evidence" value="ECO:0007669"/>
    <property type="project" value="TreeGrafter"/>
</dbReference>
<dbReference type="Gene3D" id="3.40.50.720">
    <property type="entry name" value="NAD(P)-binding Rossmann-like Domain"/>
    <property type="match status" value="1"/>
</dbReference>
<name>A0A918PP45_9SPHN</name>
<accession>A0A918PP45</accession>
<dbReference type="PANTHER" id="PTHR42760">
    <property type="entry name" value="SHORT-CHAIN DEHYDROGENASES/REDUCTASES FAMILY MEMBER"/>
    <property type="match status" value="1"/>
</dbReference>
<dbReference type="AlphaFoldDB" id="A0A918PP45"/>
<dbReference type="CDD" id="cd05233">
    <property type="entry name" value="SDR_c"/>
    <property type="match status" value="1"/>
</dbReference>
<evidence type="ECO:0000256" key="1">
    <source>
        <dbReference type="ARBA" id="ARBA00006484"/>
    </source>
</evidence>
<dbReference type="PANTHER" id="PTHR42760:SF40">
    <property type="entry name" value="3-OXOACYL-[ACYL-CARRIER-PROTEIN] REDUCTASE, CHLOROPLASTIC"/>
    <property type="match status" value="1"/>
</dbReference>
<reference evidence="2" key="2">
    <citation type="submission" date="2020-09" db="EMBL/GenBank/DDBJ databases">
        <authorList>
            <person name="Sun Q."/>
            <person name="Kim S."/>
        </authorList>
    </citation>
    <scope>NUCLEOTIDE SEQUENCE</scope>
    <source>
        <strain evidence="2">KCTC 32255</strain>
    </source>
</reference>
<keyword evidence="3" id="KW-1185">Reference proteome</keyword>
<dbReference type="PRINTS" id="PR00081">
    <property type="entry name" value="GDHRDH"/>
</dbReference>
<dbReference type="EMBL" id="BMZA01000038">
    <property type="protein sequence ID" value="GGZ17563.1"/>
    <property type="molecule type" value="Genomic_DNA"/>
</dbReference>
<evidence type="ECO:0000313" key="2">
    <source>
        <dbReference type="EMBL" id="GGZ17563.1"/>
    </source>
</evidence>
<comment type="caution">
    <text evidence="2">The sequence shown here is derived from an EMBL/GenBank/DDBJ whole genome shotgun (WGS) entry which is preliminary data.</text>
</comment>
<organism evidence="2 3">
    <name type="scientific">Novosphingobium colocasiae</name>
    <dbReference type="NCBI Taxonomy" id="1256513"/>
    <lineage>
        <taxon>Bacteria</taxon>
        <taxon>Pseudomonadati</taxon>
        <taxon>Pseudomonadota</taxon>
        <taxon>Alphaproteobacteria</taxon>
        <taxon>Sphingomonadales</taxon>
        <taxon>Sphingomonadaceae</taxon>
        <taxon>Novosphingobium</taxon>
    </lineage>
</organism>
<dbReference type="FunFam" id="3.40.50.720:FF:000084">
    <property type="entry name" value="Short-chain dehydrogenase reductase"/>
    <property type="match status" value="1"/>
</dbReference>
<dbReference type="Proteomes" id="UP000648075">
    <property type="component" value="Unassembled WGS sequence"/>
</dbReference>
<dbReference type="InterPro" id="IPR036291">
    <property type="entry name" value="NAD(P)-bd_dom_sf"/>
</dbReference>
<evidence type="ECO:0000313" key="3">
    <source>
        <dbReference type="Proteomes" id="UP000648075"/>
    </source>
</evidence>
<dbReference type="SUPFAM" id="SSF51735">
    <property type="entry name" value="NAD(P)-binding Rossmann-fold domains"/>
    <property type="match status" value="1"/>
</dbReference>
<reference evidence="2" key="1">
    <citation type="journal article" date="2014" name="Int. J. Syst. Evol. Microbiol.">
        <title>Complete genome sequence of Corynebacterium casei LMG S-19264T (=DSM 44701T), isolated from a smear-ripened cheese.</title>
        <authorList>
            <consortium name="US DOE Joint Genome Institute (JGI-PGF)"/>
            <person name="Walter F."/>
            <person name="Albersmeier A."/>
            <person name="Kalinowski J."/>
            <person name="Ruckert C."/>
        </authorList>
    </citation>
    <scope>NUCLEOTIDE SEQUENCE</scope>
    <source>
        <strain evidence="2">KCTC 32255</strain>
    </source>
</reference>
<comment type="similarity">
    <text evidence="1">Belongs to the short-chain dehydrogenases/reductases (SDR) family.</text>
</comment>
<dbReference type="PROSITE" id="PS00061">
    <property type="entry name" value="ADH_SHORT"/>
    <property type="match status" value="1"/>
</dbReference>
<proteinExistence type="inferred from homology"/>
<dbReference type="InterPro" id="IPR002347">
    <property type="entry name" value="SDR_fam"/>
</dbReference>
<dbReference type="RefSeq" id="WP_189622580.1">
    <property type="nucleotide sequence ID" value="NZ_BMZA01000038.1"/>
</dbReference>
<protein>
    <submittedName>
        <fullName evidence="2">Oxidoreductase</fullName>
    </submittedName>
</protein>
<dbReference type="PRINTS" id="PR00080">
    <property type="entry name" value="SDRFAMILY"/>
</dbReference>
<gene>
    <name evidence="2" type="ORF">GCM10011614_35090</name>
</gene>
<dbReference type="InterPro" id="IPR020904">
    <property type="entry name" value="Sc_DH/Rdtase_CS"/>
</dbReference>
<dbReference type="GO" id="GO:0030497">
    <property type="term" value="P:fatty acid elongation"/>
    <property type="evidence" value="ECO:0007669"/>
    <property type="project" value="TreeGrafter"/>
</dbReference>